<dbReference type="Gene3D" id="1.10.30.50">
    <property type="match status" value="1"/>
</dbReference>
<evidence type="ECO:0000313" key="1">
    <source>
        <dbReference type="EMBL" id="TJY43981.1"/>
    </source>
</evidence>
<evidence type="ECO:0008006" key="3">
    <source>
        <dbReference type="Google" id="ProtNLM"/>
    </source>
</evidence>
<dbReference type="AlphaFoldDB" id="A0A4U0FGE2"/>
<reference evidence="1 2" key="1">
    <citation type="submission" date="2019-04" db="EMBL/GenBank/DDBJ databases">
        <title>Cohnella sp. nov., isolated from soil.</title>
        <authorList>
            <person name="Kim W."/>
        </authorList>
    </citation>
    <scope>NUCLEOTIDE SEQUENCE [LARGE SCALE GENOMIC DNA]</scope>
    <source>
        <strain evidence="1 2">CAU 1483</strain>
    </source>
</reference>
<dbReference type="RefSeq" id="WP_136775701.1">
    <property type="nucleotide sequence ID" value="NZ_SUPK01000001.1"/>
</dbReference>
<keyword evidence="2" id="KW-1185">Reference proteome</keyword>
<proteinExistence type="predicted"/>
<gene>
    <name evidence="1" type="ORF">E5161_00865</name>
</gene>
<evidence type="ECO:0000313" key="2">
    <source>
        <dbReference type="Proteomes" id="UP000309673"/>
    </source>
</evidence>
<dbReference type="Proteomes" id="UP000309673">
    <property type="component" value="Unassembled WGS sequence"/>
</dbReference>
<organism evidence="1 2">
    <name type="scientific">Cohnella pontilimi</name>
    <dbReference type="NCBI Taxonomy" id="2564100"/>
    <lineage>
        <taxon>Bacteria</taxon>
        <taxon>Bacillati</taxon>
        <taxon>Bacillota</taxon>
        <taxon>Bacilli</taxon>
        <taxon>Bacillales</taxon>
        <taxon>Paenibacillaceae</taxon>
        <taxon>Cohnella</taxon>
    </lineage>
</organism>
<accession>A0A4U0FGE2</accession>
<name>A0A4U0FGE2_9BACL</name>
<comment type="caution">
    <text evidence="1">The sequence shown here is derived from an EMBL/GenBank/DDBJ whole genome shotgun (WGS) entry which is preliminary data.</text>
</comment>
<protein>
    <recommendedName>
        <fullName evidence="3">HNH endonuclease</fullName>
    </recommendedName>
</protein>
<dbReference type="OrthoDB" id="2944078at2"/>
<dbReference type="EMBL" id="SUPK01000001">
    <property type="protein sequence ID" value="TJY43981.1"/>
    <property type="molecule type" value="Genomic_DNA"/>
</dbReference>
<sequence>MEPKRYTRKRNELLNYLPRTLTAEQITEAKKKAVCALTGSADDVTLDHFIPLEWGHGGEYIGNIYFIQRKLNASKSNWNPFKWIKKLALTGHVDMKRWDQLVLSLAAQNGLNVKEFRRFVNWCEKNKRSKDQLMADNRPSLELWMKLQNHHP</sequence>